<keyword evidence="3" id="KW-0813">Transport</keyword>
<feature type="transmembrane region" description="Helical" evidence="9">
    <location>
        <begin position="190"/>
        <end position="214"/>
    </location>
</feature>
<dbReference type="EMBL" id="FXTB01000004">
    <property type="protein sequence ID" value="SMO66113.1"/>
    <property type="molecule type" value="Genomic_DNA"/>
</dbReference>
<evidence type="ECO:0000256" key="1">
    <source>
        <dbReference type="ARBA" id="ARBA00004141"/>
    </source>
</evidence>
<keyword evidence="4 9" id="KW-0812">Transmembrane</keyword>
<proteinExistence type="inferred from homology"/>
<evidence type="ECO:0000256" key="6">
    <source>
        <dbReference type="ARBA" id="ARBA00022989"/>
    </source>
</evidence>
<keyword evidence="5" id="KW-0864">Zinc transport</keyword>
<dbReference type="GO" id="GO:0005886">
    <property type="term" value="C:plasma membrane"/>
    <property type="evidence" value="ECO:0007669"/>
    <property type="project" value="TreeGrafter"/>
</dbReference>
<dbReference type="Gene3D" id="1.20.1510.10">
    <property type="entry name" value="Cation efflux protein transmembrane domain"/>
    <property type="match status" value="1"/>
</dbReference>
<feature type="transmembrane region" description="Helical" evidence="9">
    <location>
        <begin position="128"/>
        <end position="145"/>
    </location>
</feature>
<evidence type="ECO:0000256" key="8">
    <source>
        <dbReference type="ARBA" id="ARBA00023136"/>
    </source>
</evidence>
<protein>
    <submittedName>
        <fullName evidence="12">Cobalt-zinc-cadmium efflux system protein</fullName>
    </submittedName>
</protein>
<evidence type="ECO:0000259" key="10">
    <source>
        <dbReference type="Pfam" id="PF01545"/>
    </source>
</evidence>
<evidence type="ECO:0000256" key="7">
    <source>
        <dbReference type="ARBA" id="ARBA00023065"/>
    </source>
</evidence>
<organism evidence="12 13">
    <name type="scientific">Saccharicrinis carchari</name>
    <dbReference type="NCBI Taxonomy" id="1168039"/>
    <lineage>
        <taxon>Bacteria</taxon>
        <taxon>Pseudomonadati</taxon>
        <taxon>Bacteroidota</taxon>
        <taxon>Bacteroidia</taxon>
        <taxon>Marinilabiliales</taxon>
        <taxon>Marinilabiliaceae</taxon>
        <taxon>Saccharicrinis</taxon>
    </lineage>
</organism>
<evidence type="ECO:0000256" key="2">
    <source>
        <dbReference type="ARBA" id="ARBA00008873"/>
    </source>
</evidence>
<dbReference type="SUPFAM" id="SSF160240">
    <property type="entry name" value="Cation efflux protein cytoplasmic domain-like"/>
    <property type="match status" value="1"/>
</dbReference>
<feature type="domain" description="Cation efflux protein cytoplasmic" evidence="11">
    <location>
        <begin position="219"/>
        <end position="295"/>
    </location>
</feature>
<name>A0A521D346_SACCC</name>
<feature type="transmembrane region" description="Helical" evidence="9">
    <location>
        <begin position="89"/>
        <end position="108"/>
    </location>
</feature>
<comment type="similarity">
    <text evidence="2">Belongs to the cation diffusion facilitator (CDF) transporter (TC 2.A.4) family. SLC30A subfamily.</text>
</comment>
<dbReference type="InterPro" id="IPR002524">
    <property type="entry name" value="Cation_efflux"/>
</dbReference>
<evidence type="ECO:0000259" key="11">
    <source>
        <dbReference type="Pfam" id="PF16916"/>
    </source>
</evidence>
<evidence type="ECO:0000313" key="12">
    <source>
        <dbReference type="EMBL" id="SMO66113.1"/>
    </source>
</evidence>
<evidence type="ECO:0000256" key="5">
    <source>
        <dbReference type="ARBA" id="ARBA00022906"/>
    </source>
</evidence>
<dbReference type="InterPro" id="IPR050681">
    <property type="entry name" value="CDF/SLC30A"/>
</dbReference>
<dbReference type="OrthoDB" id="9809646at2"/>
<dbReference type="AlphaFoldDB" id="A0A521D346"/>
<keyword evidence="13" id="KW-1185">Reference proteome</keyword>
<evidence type="ECO:0000256" key="9">
    <source>
        <dbReference type="SAM" id="Phobius"/>
    </source>
</evidence>
<gene>
    <name evidence="12" type="ORF">SAMN06265379_104154</name>
</gene>
<dbReference type="RefSeq" id="WP_142533306.1">
    <property type="nucleotide sequence ID" value="NZ_FXTB01000004.1"/>
</dbReference>
<dbReference type="Pfam" id="PF16916">
    <property type="entry name" value="ZT_dimer"/>
    <property type="match status" value="1"/>
</dbReference>
<feature type="domain" description="Cation efflux protein transmembrane" evidence="10">
    <location>
        <begin position="22"/>
        <end position="215"/>
    </location>
</feature>
<dbReference type="GO" id="GO:0005385">
    <property type="term" value="F:zinc ion transmembrane transporter activity"/>
    <property type="evidence" value="ECO:0007669"/>
    <property type="project" value="TreeGrafter"/>
</dbReference>
<dbReference type="Pfam" id="PF01545">
    <property type="entry name" value="Cation_efflux"/>
    <property type="match status" value="1"/>
</dbReference>
<dbReference type="InterPro" id="IPR027469">
    <property type="entry name" value="Cation_efflux_TMD_sf"/>
</dbReference>
<accession>A0A521D346</accession>
<dbReference type="InterPro" id="IPR058533">
    <property type="entry name" value="Cation_efflux_TM"/>
</dbReference>
<keyword evidence="6 9" id="KW-1133">Transmembrane helix</keyword>
<dbReference type="PANTHER" id="PTHR11562:SF17">
    <property type="entry name" value="RE54080P-RELATED"/>
    <property type="match status" value="1"/>
</dbReference>
<dbReference type="InterPro" id="IPR036837">
    <property type="entry name" value="Cation_efflux_CTD_sf"/>
</dbReference>
<dbReference type="NCBIfam" id="TIGR01297">
    <property type="entry name" value="CDF"/>
    <property type="match status" value="1"/>
</dbReference>
<comment type="subcellular location">
    <subcellularLocation>
        <location evidence="1">Membrane</location>
        <topology evidence="1">Multi-pass membrane protein</topology>
    </subcellularLocation>
</comment>
<dbReference type="Proteomes" id="UP000319040">
    <property type="component" value="Unassembled WGS sequence"/>
</dbReference>
<sequence length="308" mass="34292">MGHTHEHSHHGHHHPELKGKNLFLAILLNVLITVAQVVGAIFSHSLSLMTDALHNLSDVMALGLSYVANRLARRKPTQKQSFGYKRAEILAAFINASTLLGISLYLIIEAAERLFTSKSVEVGGELVMWLAGLSIVANGLSVLLIQKDAKNSMNMRAAYLHLFSDMLTSIAVLIGGYLMSRFAWFWVDSLLSVGIAVYLIVSSWSLVVGALRVLMQFTPKGIDLDKITERIGKVTGVKNIHHVHVWQLTDHEIHFEAHVDCADDLKISEVDKVLNEIREILEHDFNIHHSTLQPEFRVCDDKSLIANG</sequence>
<keyword evidence="7" id="KW-0406">Ion transport</keyword>
<dbReference type="Gene3D" id="3.30.70.1350">
    <property type="entry name" value="Cation efflux protein, cytoplasmic domain"/>
    <property type="match status" value="1"/>
</dbReference>
<feature type="transmembrane region" description="Helical" evidence="9">
    <location>
        <begin position="21"/>
        <end position="46"/>
    </location>
</feature>
<keyword evidence="5" id="KW-0862">Zinc</keyword>
<dbReference type="InterPro" id="IPR027470">
    <property type="entry name" value="Cation_efflux_CTD"/>
</dbReference>
<feature type="transmembrane region" description="Helical" evidence="9">
    <location>
        <begin position="52"/>
        <end position="68"/>
    </location>
</feature>
<reference evidence="12 13" key="1">
    <citation type="submission" date="2017-05" db="EMBL/GenBank/DDBJ databases">
        <authorList>
            <person name="Varghese N."/>
            <person name="Submissions S."/>
        </authorList>
    </citation>
    <scope>NUCLEOTIDE SEQUENCE [LARGE SCALE GENOMIC DNA]</scope>
    <source>
        <strain evidence="12 13">DSM 27040</strain>
    </source>
</reference>
<dbReference type="PANTHER" id="PTHR11562">
    <property type="entry name" value="CATION EFFLUX PROTEIN/ ZINC TRANSPORTER"/>
    <property type="match status" value="1"/>
</dbReference>
<feature type="transmembrane region" description="Helical" evidence="9">
    <location>
        <begin position="157"/>
        <end position="178"/>
    </location>
</feature>
<evidence type="ECO:0000313" key="13">
    <source>
        <dbReference type="Proteomes" id="UP000319040"/>
    </source>
</evidence>
<keyword evidence="8 9" id="KW-0472">Membrane</keyword>
<evidence type="ECO:0000256" key="4">
    <source>
        <dbReference type="ARBA" id="ARBA00022692"/>
    </source>
</evidence>
<evidence type="ECO:0000256" key="3">
    <source>
        <dbReference type="ARBA" id="ARBA00022448"/>
    </source>
</evidence>
<dbReference type="SUPFAM" id="SSF161111">
    <property type="entry name" value="Cation efflux protein transmembrane domain-like"/>
    <property type="match status" value="1"/>
</dbReference>